<comment type="caution">
    <text evidence="2">The sequence shown here is derived from an EMBL/GenBank/DDBJ whole genome shotgun (WGS) entry which is preliminary data.</text>
</comment>
<feature type="region of interest" description="Disordered" evidence="1">
    <location>
        <begin position="240"/>
        <end position="270"/>
    </location>
</feature>
<accession>A0A814A3I4</accession>
<gene>
    <name evidence="2" type="ORF">OXX778_LOCUS11689</name>
</gene>
<dbReference type="Proteomes" id="UP000663879">
    <property type="component" value="Unassembled WGS sequence"/>
</dbReference>
<organism evidence="2 3">
    <name type="scientific">Brachionus calyciflorus</name>
    <dbReference type="NCBI Taxonomy" id="104777"/>
    <lineage>
        <taxon>Eukaryota</taxon>
        <taxon>Metazoa</taxon>
        <taxon>Spiralia</taxon>
        <taxon>Gnathifera</taxon>
        <taxon>Rotifera</taxon>
        <taxon>Eurotatoria</taxon>
        <taxon>Monogononta</taxon>
        <taxon>Pseudotrocha</taxon>
        <taxon>Ploima</taxon>
        <taxon>Brachionidae</taxon>
        <taxon>Brachionus</taxon>
    </lineage>
</organism>
<keyword evidence="3" id="KW-1185">Reference proteome</keyword>
<evidence type="ECO:0000313" key="3">
    <source>
        <dbReference type="Proteomes" id="UP000663879"/>
    </source>
</evidence>
<protein>
    <submittedName>
        <fullName evidence="2">Uncharacterized protein</fullName>
    </submittedName>
</protein>
<proteinExistence type="predicted"/>
<dbReference type="AlphaFoldDB" id="A0A814A3I4"/>
<sequence>MRSIDTAVRTFRSNLIDLANSRDHHITEEIIGEVKGILSALDSLKLDNMFVSNSNELRSQIHPEVLENYQAGLLRVISDGDAMLYELKNNLGKNNLNSLQENEVRNLNYAARERLRAFIHSVHPYSNKAYQRLENYANDLGLRNRFKSIRNELENRNEDRLKMWSNWTDKQPIEAPKYNTPNWREHNFGHTHHKTETGRYENKASLTSRNVAGSYYTDTVKYDFPIYKKQETRLRESQIENLPPNSDNTIKSHTSVGYYSPKSHPPKNTYEDDTWKKHAVEAGLVLNFPGPSEHNSRFTPPLKSNYKKFIINPQPDTLRFERPFTSAAPFKTNTEYRHRYNYPDGNQIDKFPWIKQF</sequence>
<dbReference type="EMBL" id="CAJNOC010002016">
    <property type="protein sequence ID" value="CAF0906846.1"/>
    <property type="molecule type" value="Genomic_DNA"/>
</dbReference>
<reference evidence="2" key="1">
    <citation type="submission" date="2021-02" db="EMBL/GenBank/DDBJ databases">
        <authorList>
            <person name="Nowell W R."/>
        </authorList>
    </citation>
    <scope>NUCLEOTIDE SEQUENCE</scope>
    <source>
        <strain evidence="2">Ploen Becks lab</strain>
    </source>
</reference>
<dbReference type="OrthoDB" id="9979223at2759"/>
<name>A0A814A3I4_9BILA</name>
<evidence type="ECO:0000313" key="2">
    <source>
        <dbReference type="EMBL" id="CAF0906846.1"/>
    </source>
</evidence>
<evidence type="ECO:0000256" key="1">
    <source>
        <dbReference type="SAM" id="MobiDB-lite"/>
    </source>
</evidence>
<feature type="compositionally biased region" description="Polar residues" evidence="1">
    <location>
        <begin position="240"/>
        <end position="257"/>
    </location>
</feature>